<gene>
    <name evidence="3" type="ORF">ACFQO1_01745</name>
</gene>
<evidence type="ECO:0000313" key="4">
    <source>
        <dbReference type="Proteomes" id="UP001596415"/>
    </source>
</evidence>
<evidence type="ECO:0000313" key="3">
    <source>
        <dbReference type="EMBL" id="MFC7356396.1"/>
    </source>
</evidence>
<dbReference type="SUPFAM" id="SSF82771">
    <property type="entry name" value="GIY-YIG endonuclease"/>
    <property type="match status" value="1"/>
</dbReference>
<proteinExistence type="inferred from homology"/>
<dbReference type="PANTHER" id="PTHR34477">
    <property type="entry name" value="UPF0213 PROTEIN YHBQ"/>
    <property type="match status" value="1"/>
</dbReference>
<keyword evidence="4" id="KW-1185">Reference proteome</keyword>
<dbReference type="Gene3D" id="3.40.1440.10">
    <property type="entry name" value="GIY-YIG endonuclease"/>
    <property type="match status" value="1"/>
</dbReference>
<dbReference type="PANTHER" id="PTHR34477:SF5">
    <property type="entry name" value="BSL5627 PROTEIN"/>
    <property type="match status" value="1"/>
</dbReference>
<reference evidence="4" key="1">
    <citation type="journal article" date="2019" name="Int. J. Syst. Evol. Microbiol.">
        <title>The Global Catalogue of Microorganisms (GCM) 10K type strain sequencing project: providing services to taxonomists for standard genome sequencing and annotation.</title>
        <authorList>
            <consortium name="The Broad Institute Genomics Platform"/>
            <consortium name="The Broad Institute Genome Sequencing Center for Infectious Disease"/>
            <person name="Wu L."/>
            <person name="Ma J."/>
        </authorList>
    </citation>
    <scope>NUCLEOTIDE SEQUENCE [LARGE SCALE GENOMIC DNA]</scope>
    <source>
        <strain evidence="4">CGMCC 1.16306</strain>
    </source>
</reference>
<dbReference type="PROSITE" id="PS50164">
    <property type="entry name" value="GIY_YIG"/>
    <property type="match status" value="1"/>
</dbReference>
<dbReference type="CDD" id="cd10448">
    <property type="entry name" value="GIY-YIG_unchar_3"/>
    <property type="match status" value="1"/>
</dbReference>
<dbReference type="EMBL" id="JBHTBN010000001">
    <property type="protein sequence ID" value="MFC7356396.1"/>
    <property type="molecule type" value="Genomic_DNA"/>
</dbReference>
<dbReference type="Proteomes" id="UP001596415">
    <property type="component" value="Unassembled WGS sequence"/>
</dbReference>
<dbReference type="SMART" id="SM00465">
    <property type="entry name" value="GIYc"/>
    <property type="match status" value="1"/>
</dbReference>
<dbReference type="InterPro" id="IPR035901">
    <property type="entry name" value="GIY-YIG_endonuc_sf"/>
</dbReference>
<name>A0ABW2MRQ8_9FLAO</name>
<comment type="similarity">
    <text evidence="1">Belongs to the UPF0213 family.</text>
</comment>
<evidence type="ECO:0000256" key="1">
    <source>
        <dbReference type="ARBA" id="ARBA00007435"/>
    </source>
</evidence>
<dbReference type="RefSeq" id="WP_380216093.1">
    <property type="nucleotide sequence ID" value="NZ_JBHTBN010000001.1"/>
</dbReference>
<dbReference type="InterPro" id="IPR050190">
    <property type="entry name" value="UPF0213_domain"/>
</dbReference>
<feature type="domain" description="GIY-YIG" evidence="2">
    <location>
        <begin position="2"/>
        <end position="79"/>
    </location>
</feature>
<sequence length="94" mass="11333">MKTSYIYILTNTYRTTFYIGVTSNLQRRIIEHNDGISSVFTKKYNLKDLIYFEAFSNIEQAIAREKQLKNWHKEWKLNLIKEVNPILKTLDLFR</sequence>
<organism evidence="3 4">
    <name type="scientific">Jejudonia soesokkakensis</name>
    <dbReference type="NCBI Taxonomy" id="1323432"/>
    <lineage>
        <taxon>Bacteria</taxon>
        <taxon>Pseudomonadati</taxon>
        <taxon>Bacteroidota</taxon>
        <taxon>Flavobacteriia</taxon>
        <taxon>Flavobacteriales</taxon>
        <taxon>Flavobacteriaceae</taxon>
        <taxon>Jejudonia</taxon>
    </lineage>
</organism>
<protein>
    <submittedName>
        <fullName evidence="3">GIY-YIG nuclease family protein</fullName>
    </submittedName>
</protein>
<comment type="caution">
    <text evidence="3">The sequence shown here is derived from an EMBL/GenBank/DDBJ whole genome shotgun (WGS) entry which is preliminary data.</text>
</comment>
<accession>A0ABW2MRQ8</accession>
<evidence type="ECO:0000259" key="2">
    <source>
        <dbReference type="PROSITE" id="PS50164"/>
    </source>
</evidence>
<dbReference type="InterPro" id="IPR000305">
    <property type="entry name" value="GIY-YIG_endonuc"/>
</dbReference>
<dbReference type="Pfam" id="PF01541">
    <property type="entry name" value="GIY-YIG"/>
    <property type="match status" value="1"/>
</dbReference>